<name>A0A097R1J1_HAFAL</name>
<dbReference type="Gene3D" id="3.40.50.10540">
    <property type="entry name" value="Crotonobetainyl-coa:carnitine coa-transferase, domain 1"/>
    <property type="match status" value="1"/>
</dbReference>
<dbReference type="InterPro" id="IPR003673">
    <property type="entry name" value="CoA-Trfase_fam_III"/>
</dbReference>
<keyword evidence="4" id="KW-1185">Reference proteome</keyword>
<dbReference type="RefSeq" id="WP_025801813.1">
    <property type="nucleotide sequence ID" value="NZ_CP009706.1"/>
</dbReference>
<protein>
    <submittedName>
        <fullName evidence="3">CoA-transferase</fullName>
    </submittedName>
</protein>
<feature type="region of interest" description="Disordered" evidence="2">
    <location>
        <begin position="352"/>
        <end position="382"/>
    </location>
</feature>
<dbReference type="SUPFAM" id="SSF89796">
    <property type="entry name" value="CoA-transferase family III (CaiB/BaiF)"/>
    <property type="match status" value="1"/>
</dbReference>
<dbReference type="Gene3D" id="3.30.1540.10">
    <property type="entry name" value="formyl-coa transferase, domain 3"/>
    <property type="match status" value="1"/>
</dbReference>
<dbReference type="NCBIfam" id="NF008511">
    <property type="entry name" value="PRK11430.1"/>
    <property type="match status" value="1"/>
</dbReference>
<gene>
    <name evidence="3" type="ORF">AT03_09470</name>
</gene>
<feature type="compositionally biased region" description="Basic and acidic residues" evidence="2">
    <location>
        <begin position="372"/>
        <end position="382"/>
    </location>
</feature>
<dbReference type="EMBL" id="CP009706">
    <property type="protein sequence ID" value="AIU72591.1"/>
    <property type="molecule type" value="Genomic_DNA"/>
</dbReference>
<accession>A0A097R1J1</accession>
<dbReference type="eggNOG" id="COG1804">
    <property type="taxonomic scope" value="Bacteria"/>
</dbReference>
<proteinExistence type="predicted"/>
<dbReference type="PANTHER" id="PTHR48207">
    <property type="entry name" value="SUCCINATE--HYDROXYMETHYLGLUTARATE COA-TRANSFERASE"/>
    <property type="match status" value="1"/>
</dbReference>
<dbReference type="KEGG" id="hav:AT03_09470"/>
<reference evidence="3 4" key="1">
    <citation type="journal article" date="2014" name="Gut Pathog.">
        <title>Gene clusters of Hafnia alvei strain FB1 important in survival and pathogenesis: a draft genome perspective.</title>
        <authorList>
            <person name="Tan J.Y."/>
            <person name="Yin W.F."/>
            <person name="Chan K.G."/>
        </authorList>
    </citation>
    <scope>NUCLEOTIDE SEQUENCE [LARGE SCALE GENOMIC DNA]</scope>
    <source>
        <strain evidence="3 4">FB1</strain>
    </source>
</reference>
<dbReference type="AlphaFoldDB" id="A0A097R1J1"/>
<dbReference type="InterPro" id="IPR044855">
    <property type="entry name" value="CoA-Trfase_III_dom3_sf"/>
</dbReference>
<sequence>MPTKTDNDKGPFDGLLVIDLTHVLNGPFGTQLLSDLGARVIKVEIPEHGDDTRSYGPFIDNKSLYYSFVNRGKESIALNLKDECDREVFTALVKKADVLAENFRPGTMEKLGFSYQDIVKINPNIIYASSSGFGQTGELKNSPAYDTIIQAMSGIMMETGFPDSPPTRVGTSISDLCAGVFMFCGITSALYGRDRNGRGSHVDIAMFDSTIAFLEHGLMAYVATGKAPERIGNRHPSMSPFDIYMTGDKYISICCGNDSLFAKLCNGLRRNDLANDPRFSSNALRVANQAELKVELELTLKTKASDEWVGIIRNFGVPVAPLLTVKEAMELPQIADRNMLIESGGIKMPGNPIKLSGYPDPKKRPAAPNLNEHGEKIRKEFL</sequence>
<dbReference type="PANTHER" id="PTHR48207:SF3">
    <property type="entry name" value="SUCCINATE--HYDROXYMETHYLGLUTARATE COA-TRANSFERASE"/>
    <property type="match status" value="1"/>
</dbReference>
<dbReference type="HOGENOM" id="CLU_033975_0_0_6"/>
<evidence type="ECO:0000313" key="3">
    <source>
        <dbReference type="EMBL" id="AIU72591.1"/>
    </source>
</evidence>
<evidence type="ECO:0000256" key="2">
    <source>
        <dbReference type="SAM" id="MobiDB-lite"/>
    </source>
</evidence>
<dbReference type="InterPro" id="IPR023606">
    <property type="entry name" value="CoA-Trfase_III_dom_1_sf"/>
</dbReference>
<dbReference type="InterPro" id="IPR050483">
    <property type="entry name" value="CoA-transferase_III_domain"/>
</dbReference>
<dbReference type="Proteomes" id="UP000029986">
    <property type="component" value="Chromosome"/>
</dbReference>
<dbReference type="OrthoDB" id="9058532at2"/>
<dbReference type="Pfam" id="PF02515">
    <property type="entry name" value="CoA_transf_3"/>
    <property type="match status" value="1"/>
</dbReference>
<dbReference type="GO" id="GO:0008410">
    <property type="term" value="F:CoA-transferase activity"/>
    <property type="evidence" value="ECO:0007669"/>
    <property type="project" value="TreeGrafter"/>
</dbReference>
<organism evidence="3 4">
    <name type="scientific">Hafnia alvei FB1</name>
    <dbReference type="NCBI Taxonomy" id="1453496"/>
    <lineage>
        <taxon>Bacteria</taxon>
        <taxon>Pseudomonadati</taxon>
        <taxon>Pseudomonadota</taxon>
        <taxon>Gammaproteobacteria</taxon>
        <taxon>Enterobacterales</taxon>
        <taxon>Hafniaceae</taxon>
        <taxon>Hafnia</taxon>
    </lineage>
</organism>
<dbReference type="PATRIC" id="fig|1453496.5.peg.1900"/>
<evidence type="ECO:0000256" key="1">
    <source>
        <dbReference type="ARBA" id="ARBA00022679"/>
    </source>
</evidence>
<keyword evidence="1 3" id="KW-0808">Transferase</keyword>
<evidence type="ECO:0000313" key="4">
    <source>
        <dbReference type="Proteomes" id="UP000029986"/>
    </source>
</evidence>